<organism evidence="1">
    <name type="scientific">marine sediment metagenome</name>
    <dbReference type="NCBI Taxonomy" id="412755"/>
    <lineage>
        <taxon>unclassified sequences</taxon>
        <taxon>metagenomes</taxon>
        <taxon>ecological metagenomes</taxon>
    </lineage>
</organism>
<evidence type="ECO:0008006" key="2">
    <source>
        <dbReference type="Google" id="ProtNLM"/>
    </source>
</evidence>
<dbReference type="EMBL" id="BARS01036266">
    <property type="protein sequence ID" value="GAG14412.1"/>
    <property type="molecule type" value="Genomic_DNA"/>
</dbReference>
<dbReference type="Gene3D" id="1.10.3090.10">
    <property type="entry name" value="cca-adding enzyme, domain 2"/>
    <property type="match status" value="1"/>
</dbReference>
<sequence>IFLHELRYVKPTLNGNDLISMGIAPGPQIKEILERLYEARLNGEVTTKQDEEELVRGWLLG</sequence>
<feature type="non-terminal residue" evidence="1">
    <location>
        <position position="1"/>
    </location>
</feature>
<name>X0VTE2_9ZZZZ</name>
<gene>
    <name evidence="1" type="ORF">S01H1_55768</name>
</gene>
<protein>
    <recommendedName>
        <fullName evidence="2">CCA-adding enzyme C-terminal domain-containing protein</fullName>
    </recommendedName>
</protein>
<comment type="caution">
    <text evidence="1">The sequence shown here is derived from an EMBL/GenBank/DDBJ whole genome shotgun (WGS) entry which is preliminary data.</text>
</comment>
<dbReference type="SUPFAM" id="SSF81891">
    <property type="entry name" value="Poly A polymerase C-terminal region-like"/>
    <property type="match status" value="1"/>
</dbReference>
<proteinExistence type="predicted"/>
<reference evidence="1" key="1">
    <citation type="journal article" date="2014" name="Front. Microbiol.">
        <title>High frequency of phylogenetically diverse reductive dehalogenase-homologous genes in deep subseafloor sedimentary metagenomes.</title>
        <authorList>
            <person name="Kawai M."/>
            <person name="Futagami T."/>
            <person name="Toyoda A."/>
            <person name="Takaki Y."/>
            <person name="Nishi S."/>
            <person name="Hori S."/>
            <person name="Arai W."/>
            <person name="Tsubouchi T."/>
            <person name="Morono Y."/>
            <person name="Uchiyama I."/>
            <person name="Ito T."/>
            <person name="Fujiyama A."/>
            <person name="Inagaki F."/>
            <person name="Takami H."/>
        </authorList>
    </citation>
    <scope>NUCLEOTIDE SEQUENCE</scope>
    <source>
        <strain evidence="1">Expedition CK06-06</strain>
    </source>
</reference>
<accession>X0VTE2</accession>
<dbReference type="AlphaFoldDB" id="X0VTE2"/>
<evidence type="ECO:0000313" key="1">
    <source>
        <dbReference type="EMBL" id="GAG14412.1"/>
    </source>
</evidence>